<name>T1K3N6_TETUR</name>
<dbReference type="AlphaFoldDB" id="T1K3N6"/>
<keyword evidence="3" id="KW-1185">Reference proteome</keyword>
<organism evidence="2 3">
    <name type="scientific">Tetranychus urticae</name>
    <name type="common">Two-spotted spider mite</name>
    <dbReference type="NCBI Taxonomy" id="32264"/>
    <lineage>
        <taxon>Eukaryota</taxon>
        <taxon>Metazoa</taxon>
        <taxon>Ecdysozoa</taxon>
        <taxon>Arthropoda</taxon>
        <taxon>Chelicerata</taxon>
        <taxon>Arachnida</taxon>
        <taxon>Acari</taxon>
        <taxon>Acariformes</taxon>
        <taxon>Trombidiformes</taxon>
        <taxon>Prostigmata</taxon>
        <taxon>Eleutherengona</taxon>
        <taxon>Raphignathae</taxon>
        <taxon>Tetranychoidea</taxon>
        <taxon>Tetranychidae</taxon>
        <taxon>Tetranychus</taxon>
    </lineage>
</organism>
<evidence type="ECO:0000313" key="3">
    <source>
        <dbReference type="Proteomes" id="UP000015104"/>
    </source>
</evidence>
<accession>T1K3N6</accession>
<feature type="region of interest" description="Disordered" evidence="1">
    <location>
        <begin position="1"/>
        <end position="25"/>
    </location>
</feature>
<reference evidence="3" key="1">
    <citation type="submission" date="2011-08" db="EMBL/GenBank/DDBJ databases">
        <authorList>
            <person name="Rombauts S."/>
        </authorList>
    </citation>
    <scope>NUCLEOTIDE SEQUENCE</scope>
    <source>
        <strain evidence="3">London</strain>
    </source>
</reference>
<dbReference type="EMBL" id="CAEY01001385">
    <property type="status" value="NOT_ANNOTATED_CDS"/>
    <property type="molecule type" value="Genomic_DNA"/>
</dbReference>
<proteinExistence type="predicted"/>
<evidence type="ECO:0000256" key="1">
    <source>
        <dbReference type="SAM" id="MobiDB-lite"/>
    </source>
</evidence>
<reference evidence="2" key="2">
    <citation type="submission" date="2015-06" db="UniProtKB">
        <authorList>
            <consortium name="EnsemblMetazoa"/>
        </authorList>
    </citation>
    <scope>IDENTIFICATION</scope>
</reference>
<dbReference type="EnsemblMetazoa" id="tetur04g09360.1">
    <property type="protein sequence ID" value="tetur04g09360.1"/>
    <property type="gene ID" value="tetur04g09360"/>
</dbReference>
<sequence length="25" mass="2839">MSINSQVHQENKITSDYSKATIDTQ</sequence>
<dbReference type="Proteomes" id="UP000015104">
    <property type="component" value="Unassembled WGS sequence"/>
</dbReference>
<dbReference type="HOGENOM" id="CLU_3419634_0_0_1"/>
<evidence type="ECO:0000313" key="2">
    <source>
        <dbReference type="EnsemblMetazoa" id="tetur04g09360.1"/>
    </source>
</evidence>
<protein>
    <submittedName>
        <fullName evidence="2">Uncharacterized protein</fullName>
    </submittedName>
</protein>